<reference evidence="3" key="1">
    <citation type="submission" date="2021-08" db="EMBL/GenBank/DDBJ databases">
        <title>WGS assembly of Ceratopteris richardii.</title>
        <authorList>
            <person name="Marchant D.B."/>
            <person name="Chen G."/>
            <person name="Jenkins J."/>
            <person name="Shu S."/>
            <person name="Leebens-Mack J."/>
            <person name="Grimwood J."/>
            <person name="Schmutz J."/>
            <person name="Soltis P."/>
            <person name="Soltis D."/>
            <person name="Chen Z.-H."/>
        </authorList>
    </citation>
    <scope>NUCLEOTIDE SEQUENCE</scope>
    <source>
        <strain evidence="3">Whitten #5841</strain>
        <tissue evidence="3">Leaf</tissue>
    </source>
</reference>
<sequence>MVVEEHSLEDAQQPETVVHALLLPFPALTHLVPLVQLAKKLAASAKLHQCGCKFVFTTIVSYHIASEAGAWVSGADDGETDFSLRTIAVPDGISSSSSRGQMSTMIQACLNMKPPTLRFVSDLVHSSPRLSVVIGDVFVPWAADLANSFDLRLFSVYTPSASSGCVLMHAPSLVSQKIIPFQDSKQEEFVECPGAPPLLPRDFPPSMLVQDVSHPRLQYALNLFSCLQSTGGLILNTCFRLEANAVTEFQARCPTYTVGPLFLPLGGVKDQKSSNWKENEGSRASDCLAWLDTQAASSVIYVSFGTLAEFSHEQIRELAWGLEMSHQPFLWVIHKSFLSGMFSDVLPQGFSERVKDRCFLTPWAPQLEVLTHRSIGGFFTHCGWNSILENITLSGVPMLCWPDKAEQGMNARLIVDVWKLGIPFKVSKECDISRDEVQAAVKNLMLGEGVQEMRRIGGELKQVVQEAVKEGGSSLVGLKDLVLNMKNKNSE</sequence>
<dbReference type="Gene3D" id="3.40.50.2000">
    <property type="entry name" value="Glycogen Phosphorylase B"/>
    <property type="match status" value="2"/>
</dbReference>
<dbReference type="GO" id="GO:0080044">
    <property type="term" value="F:quercetin 7-O-glucosyltransferase activity"/>
    <property type="evidence" value="ECO:0007669"/>
    <property type="project" value="TreeGrafter"/>
</dbReference>
<dbReference type="GO" id="GO:0080043">
    <property type="term" value="F:quercetin 3-O-glucosyltransferase activity"/>
    <property type="evidence" value="ECO:0007669"/>
    <property type="project" value="TreeGrafter"/>
</dbReference>
<comment type="caution">
    <text evidence="3">The sequence shown here is derived from an EMBL/GenBank/DDBJ whole genome shotgun (WGS) entry which is preliminary data.</text>
</comment>
<accession>A0A8T2S4K1</accession>
<proteinExistence type="inferred from homology"/>
<dbReference type="AlphaFoldDB" id="A0A8T2S4K1"/>
<dbReference type="EMBL" id="CM035427">
    <property type="protein sequence ID" value="KAH7306728.1"/>
    <property type="molecule type" value="Genomic_DNA"/>
</dbReference>
<evidence type="ECO:0008006" key="5">
    <source>
        <dbReference type="Google" id="ProtNLM"/>
    </source>
</evidence>
<organism evidence="3 4">
    <name type="scientific">Ceratopteris richardii</name>
    <name type="common">Triangle waterfern</name>
    <dbReference type="NCBI Taxonomy" id="49495"/>
    <lineage>
        <taxon>Eukaryota</taxon>
        <taxon>Viridiplantae</taxon>
        <taxon>Streptophyta</taxon>
        <taxon>Embryophyta</taxon>
        <taxon>Tracheophyta</taxon>
        <taxon>Polypodiopsida</taxon>
        <taxon>Polypodiidae</taxon>
        <taxon>Polypodiales</taxon>
        <taxon>Pteridineae</taxon>
        <taxon>Pteridaceae</taxon>
        <taxon>Parkerioideae</taxon>
        <taxon>Ceratopteris</taxon>
    </lineage>
</organism>
<dbReference type="OMA" id="WITCCEN"/>
<dbReference type="Pfam" id="PF00201">
    <property type="entry name" value="UDPGT"/>
    <property type="match status" value="1"/>
</dbReference>
<dbReference type="InterPro" id="IPR002213">
    <property type="entry name" value="UDP_glucos_trans"/>
</dbReference>
<dbReference type="OrthoDB" id="5835829at2759"/>
<gene>
    <name evidence="3" type="ORF">KP509_22G027000</name>
</gene>
<evidence type="ECO:0000313" key="3">
    <source>
        <dbReference type="EMBL" id="KAH7306728.1"/>
    </source>
</evidence>
<dbReference type="PANTHER" id="PTHR11926:SF774">
    <property type="entry name" value="UDP-GLYCOSYLTRANSFERASE 85A1-RELATED"/>
    <property type="match status" value="1"/>
</dbReference>
<dbReference type="FunFam" id="3.40.50.2000:FF:000056">
    <property type="entry name" value="Glycosyltransferase"/>
    <property type="match status" value="1"/>
</dbReference>
<evidence type="ECO:0000313" key="4">
    <source>
        <dbReference type="Proteomes" id="UP000825935"/>
    </source>
</evidence>
<name>A0A8T2S4K1_CERRI</name>
<dbReference type="Proteomes" id="UP000825935">
    <property type="component" value="Chromosome 22"/>
</dbReference>
<keyword evidence="4" id="KW-1185">Reference proteome</keyword>
<dbReference type="CDD" id="cd03784">
    <property type="entry name" value="GT1_Gtf-like"/>
    <property type="match status" value="1"/>
</dbReference>
<evidence type="ECO:0000256" key="2">
    <source>
        <dbReference type="ARBA" id="ARBA00022679"/>
    </source>
</evidence>
<evidence type="ECO:0000256" key="1">
    <source>
        <dbReference type="ARBA" id="ARBA00009995"/>
    </source>
</evidence>
<dbReference type="SUPFAM" id="SSF53756">
    <property type="entry name" value="UDP-Glycosyltransferase/glycogen phosphorylase"/>
    <property type="match status" value="1"/>
</dbReference>
<dbReference type="PANTHER" id="PTHR11926">
    <property type="entry name" value="GLUCOSYL/GLUCURONOSYL TRANSFERASES"/>
    <property type="match status" value="1"/>
</dbReference>
<comment type="similarity">
    <text evidence="1">Belongs to the UDP-glycosyltransferase family.</text>
</comment>
<protein>
    <recommendedName>
        <fullName evidence="5">Glycosyltransferase</fullName>
    </recommendedName>
</protein>
<keyword evidence="2" id="KW-0808">Transferase</keyword>